<evidence type="ECO:0000256" key="3">
    <source>
        <dbReference type="PROSITE-ProRule" id="PRU00023"/>
    </source>
</evidence>
<evidence type="ECO:0000256" key="1">
    <source>
        <dbReference type="ARBA" id="ARBA00022737"/>
    </source>
</evidence>
<dbReference type="Proteomes" id="UP000799766">
    <property type="component" value="Unassembled WGS sequence"/>
</dbReference>
<dbReference type="OrthoDB" id="539213at2759"/>
<feature type="repeat" description="ANK" evidence="3">
    <location>
        <begin position="206"/>
        <end position="238"/>
    </location>
</feature>
<evidence type="ECO:0000256" key="2">
    <source>
        <dbReference type="ARBA" id="ARBA00023043"/>
    </source>
</evidence>
<sequence length="279" mass="32515">MRPEFTEALVAGLFETDRFERWVAELFRYRDAKGDFLSTRILAKKSEAKQKLLMFSLYTSLWETWDRILNRYCPNYSRTGRGYHSLELLDVSTTVVARESPLDYEDEHGRNPLHQVCFWFGKYKIWAIVKHSQITDRFESALDCLKHIQRQYGYEVDINRYDIYGQTPLMTMVKSLANSTCSDEEVADIINFFCDNGAYIYLRDRNGNTALSIAAHLGVREAVRILIERGADVNTKNDDGLTPLDRAKEAYISCPRRQKNPRIFANRMKTLICLWGHVI</sequence>
<keyword evidence="1" id="KW-0677">Repeat</keyword>
<dbReference type="Pfam" id="PF12796">
    <property type="entry name" value="Ank_2"/>
    <property type="match status" value="1"/>
</dbReference>
<reference evidence="4" key="1">
    <citation type="journal article" date="2020" name="Stud. Mycol.">
        <title>101 Dothideomycetes genomes: a test case for predicting lifestyles and emergence of pathogens.</title>
        <authorList>
            <person name="Haridas S."/>
            <person name="Albert R."/>
            <person name="Binder M."/>
            <person name="Bloem J."/>
            <person name="Labutti K."/>
            <person name="Salamov A."/>
            <person name="Andreopoulos B."/>
            <person name="Baker S."/>
            <person name="Barry K."/>
            <person name="Bills G."/>
            <person name="Bluhm B."/>
            <person name="Cannon C."/>
            <person name="Castanera R."/>
            <person name="Culley D."/>
            <person name="Daum C."/>
            <person name="Ezra D."/>
            <person name="Gonzalez J."/>
            <person name="Henrissat B."/>
            <person name="Kuo A."/>
            <person name="Liang C."/>
            <person name="Lipzen A."/>
            <person name="Lutzoni F."/>
            <person name="Magnuson J."/>
            <person name="Mondo S."/>
            <person name="Nolan M."/>
            <person name="Ohm R."/>
            <person name="Pangilinan J."/>
            <person name="Park H.-J."/>
            <person name="Ramirez L."/>
            <person name="Alfaro M."/>
            <person name="Sun H."/>
            <person name="Tritt A."/>
            <person name="Yoshinaga Y."/>
            <person name="Zwiers L.-H."/>
            <person name="Turgeon B."/>
            <person name="Goodwin S."/>
            <person name="Spatafora J."/>
            <person name="Crous P."/>
            <person name="Grigoriev I."/>
        </authorList>
    </citation>
    <scope>NUCLEOTIDE SEQUENCE</scope>
    <source>
        <strain evidence="4">ATCC 16933</strain>
    </source>
</reference>
<organism evidence="4 5">
    <name type="scientific">Lineolata rhizophorae</name>
    <dbReference type="NCBI Taxonomy" id="578093"/>
    <lineage>
        <taxon>Eukaryota</taxon>
        <taxon>Fungi</taxon>
        <taxon>Dikarya</taxon>
        <taxon>Ascomycota</taxon>
        <taxon>Pezizomycotina</taxon>
        <taxon>Dothideomycetes</taxon>
        <taxon>Dothideomycetes incertae sedis</taxon>
        <taxon>Lineolatales</taxon>
        <taxon>Lineolataceae</taxon>
        <taxon>Lineolata</taxon>
    </lineage>
</organism>
<dbReference type="InterPro" id="IPR036770">
    <property type="entry name" value="Ankyrin_rpt-contain_sf"/>
</dbReference>
<gene>
    <name evidence="4" type="ORF">BDY21DRAFT_367899</name>
</gene>
<proteinExistence type="predicted"/>
<dbReference type="PANTHER" id="PTHR24180:SF45">
    <property type="entry name" value="POLY [ADP-RIBOSE] POLYMERASE TANKYRASE"/>
    <property type="match status" value="1"/>
</dbReference>
<dbReference type="EMBL" id="MU001712">
    <property type="protein sequence ID" value="KAF2452309.1"/>
    <property type="molecule type" value="Genomic_DNA"/>
</dbReference>
<dbReference type="SMART" id="SM00248">
    <property type="entry name" value="ANK"/>
    <property type="match status" value="2"/>
</dbReference>
<dbReference type="PROSITE" id="PS50088">
    <property type="entry name" value="ANK_REPEAT"/>
    <property type="match status" value="1"/>
</dbReference>
<evidence type="ECO:0000313" key="5">
    <source>
        <dbReference type="Proteomes" id="UP000799766"/>
    </source>
</evidence>
<dbReference type="PROSITE" id="PS50297">
    <property type="entry name" value="ANK_REP_REGION"/>
    <property type="match status" value="1"/>
</dbReference>
<dbReference type="InterPro" id="IPR002110">
    <property type="entry name" value="Ankyrin_rpt"/>
</dbReference>
<evidence type="ECO:0000313" key="4">
    <source>
        <dbReference type="EMBL" id="KAF2452309.1"/>
    </source>
</evidence>
<accession>A0A6A6NKZ0</accession>
<dbReference type="PANTHER" id="PTHR24180">
    <property type="entry name" value="CYCLIN-DEPENDENT KINASE INHIBITOR 2C-RELATED"/>
    <property type="match status" value="1"/>
</dbReference>
<name>A0A6A6NKZ0_9PEZI</name>
<keyword evidence="5" id="KW-1185">Reference proteome</keyword>
<dbReference type="AlphaFoldDB" id="A0A6A6NKZ0"/>
<dbReference type="Gene3D" id="1.25.40.20">
    <property type="entry name" value="Ankyrin repeat-containing domain"/>
    <property type="match status" value="2"/>
</dbReference>
<keyword evidence="2 3" id="KW-0040">ANK repeat</keyword>
<dbReference type="SUPFAM" id="SSF48403">
    <property type="entry name" value="Ankyrin repeat"/>
    <property type="match status" value="1"/>
</dbReference>
<dbReference type="InterPro" id="IPR051637">
    <property type="entry name" value="Ank_repeat_dom-contain_49"/>
</dbReference>
<protein>
    <submittedName>
        <fullName evidence="4">Ankyrin repeat-containing domain protein</fullName>
    </submittedName>
</protein>